<dbReference type="SMART" id="SM00382">
    <property type="entry name" value="AAA"/>
    <property type="match status" value="2"/>
</dbReference>
<dbReference type="PRINTS" id="PR00300">
    <property type="entry name" value="CLPPROTEASEA"/>
</dbReference>
<keyword evidence="3" id="KW-0547">Nucleotide-binding</keyword>
<keyword evidence="5" id="KW-0143">Chaperone</keyword>
<dbReference type="Pfam" id="PF02861">
    <property type="entry name" value="Clp_N"/>
    <property type="match status" value="1"/>
</dbReference>
<dbReference type="GO" id="GO:0016887">
    <property type="term" value="F:ATP hydrolysis activity"/>
    <property type="evidence" value="ECO:0007669"/>
    <property type="project" value="InterPro"/>
</dbReference>
<evidence type="ECO:0000256" key="5">
    <source>
        <dbReference type="ARBA" id="ARBA00023186"/>
    </source>
</evidence>
<evidence type="ECO:0000256" key="3">
    <source>
        <dbReference type="ARBA" id="ARBA00022741"/>
    </source>
</evidence>
<evidence type="ECO:0000313" key="7">
    <source>
        <dbReference type="EMBL" id="ATZ30205.1"/>
    </source>
</evidence>
<dbReference type="GO" id="GO:0005737">
    <property type="term" value="C:cytoplasm"/>
    <property type="evidence" value="ECO:0007669"/>
    <property type="project" value="TreeGrafter"/>
</dbReference>
<dbReference type="Gene3D" id="1.10.1780.10">
    <property type="entry name" value="Clp, N-terminal domain"/>
    <property type="match status" value="1"/>
</dbReference>
<name>A0A2H4TKY6_ECOLX</name>
<accession>A0A2H4TKY6</accession>
<dbReference type="InterPro" id="IPR018368">
    <property type="entry name" value="ClpA/B_CS1"/>
</dbReference>
<dbReference type="GO" id="GO:0005524">
    <property type="term" value="F:ATP binding"/>
    <property type="evidence" value="ECO:0007669"/>
    <property type="project" value="UniProtKB-KW"/>
</dbReference>
<dbReference type="InterPro" id="IPR003959">
    <property type="entry name" value="ATPase_AAA_core"/>
</dbReference>
<feature type="domain" description="AAA+ ATPase" evidence="6">
    <location>
        <begin position="206"/>
        <end position="350"/>
    </location>
</feature>
<geneLocation type="plasmid" evidence="8">
    <name>pcv839-15-p2</name>
</geneLocation>
<dbReference type="InterPro" id="IPR027417">
    <property type="entry name" value="P-loop_NTPase"/>
</dbReference>
<evidence type="ECO:0000313" key="8">
    <source>
        <dbReference type="Proteomes" id="UP000236551"/>
    </source>
</evidence>
<organism evidence="7 8">
    <name type="scientific">Escherichia coli</name>
    <dbReference type="NCBI Taxonomy" id="562"/>
    <lineage>
        <taxon>Bacteria</taxon>
        <taxon>Pseudomonadati</taxon>
        <taxon>Pseudomonadota</taxon>
        <taxon>Gammaproteobacteria</taxon>
        <taxon>Enterobacterales</taxon>
        <taxon>Enterobacteriaceae</taxon>
        <taxon>Escherichia</taxon>
    </lineage>
</organism>
<protein>
    <submittedName>
        <fullName evidence="7">Chaperone protein ClpB</fullName>
    </submittedName>
</protein>
<dbReference type="EMBL" id="CP024976">
    <property type="protein sequence ID" value="ATZ30205.1"/>
    <property type="molecule type" value="Genomic_DNA"/>
</dbReference>
<dbReference type="InterPro" id="IPR036628">
    <property type="entry name" value="Clp_N_dom_sf"/>
</dbReference>
<dbReference type="InterPro" id="IPR004176">
    <property type="entry name" value="Clp_R_N"/>
</dbReference>
<dbReference type="Gene3D" id="1.10.8.60">
    <property type="match status" value="1"/>
</dbReference>
<keyword evidence="2" id="KW-0677">Repeat</keyword>
<evidence type="ECO:0000256" key="4">
    <source>
        <dbReference type="ARBA" id="ARBA00022840"/>
    </source>
</evidence>
<dbReference type="InterPro" id="IPR041546">
    <property type="entry name" value="ClpA/ClpB_AAA_lid"/>
</dbReference>
<dbReference type="GO" id="GO:0034605">
    <property type="term" value="P:cellular response to heat"/>
    <property type="evidence" value="ECO:0007669"/>
    <property type="project" value="TreeGrafter"/>
</dbReference>
<dbReference type="Gene3D" id="3.40.50.300">
    <property type="entry name" value="P-loop containing nucleotide triphosphate hydrolases"/>
    <property type="match status" value="3"/>
</dbReference>
<dbReference type="CDD" id="cd00009">
    <property type="entry name" value="AAA"/>
    <property type="match status" value="1"/>
</dbReference>
<reference evidence="7 8" key="1">
    <citation type="submission" date="2017-11" db="EMBL/GenBank/DDBJ databases">
        <title>Escherichia coli CV839-15 Genome sequencing and assembly.</title>
        <authorList>
            <person name="Li Z."/>
            <person name="Song N."/>
            <person name="Li W."/>
            <person name="Philip H.R."/>
            <person name="Bu Z."/>
            <person name="Siguo L."/>
        </authorList>
    </citation>
    <scope>NUCLEOTIDE SEQUENCE [LARGE SCALE GENOMIC DNA]</scope>
    <source>
        <strain evidence="7 8">CV839-15</strain>
        <plasmid evidence="8">Plasmid pcv839-15-p2</plasmid>
    </source>
</reference>
<feature type="domain" description="AAA+ ATPase" evidence="6">
    <location>
        <begin position="573"/>
        <end position="726"/>
    </location>
</feature>
<dbReference type="InterPro" id="IPR050130">
    <property type="entry name" value="ClpA_ClpB"/>
</dbReference>
<dbReference type="Pfam" id="PF07724">
    <property type="entry name" value="AAA_2"/>
    <property type="match status" value="1"/>
</dbReference>
<comment type="similarity">
    <text evidence="1">Belongs to the ClpA/ClpB family.</text>
</comment>
<dbReference type="InterPro" id="IPR003593">
    <property type="entry name" value="AAA+_ATPase"/>
</dbReference>
<dbReference type="RefSeq" id="WP_029488790.1">
    <property type="nucleotide sequence ID" value="NZ_CP062820.1"/>
</dbReference>
<dbReference type="SUPFAM" id="SSF52540">
    <property type="entry name" value="P-loop containing nucleoside triphosphate hydrolases"/>
    <property type="match status" value="2"/>
</dbReference>
<dbReference type="NCBIfam" id="TIGR03345">
    <property type="entry name" value="VI_ClpV1"/>
    <property type="match status" value="1"/>
</dbReference>
<dbReference type="PROSITE" id="PS00870">
    <property type="entry name" value="CLPAB_1"/>
    <property type="match status" value="1"/>
</dbReference>
<proteinExistence type="inferred from homology"/>
<keyword evidence="7" id="KW-0614">Plasmid</keyword>
<dbReference type="Pfam" id="PF10431">
    <property type="entry name" value="ClpB_D2-small"/>
    <property type="match status" value="1"/>
</dbReference>
<evidence type="ECO:0000256" key="2">
    <source>
        <dbReference type="ARBA" id="ARBA00022737"/>
    </source>
</evidence>
<dbReference type="SUPFAM" id="SSF81923">
    <property type="entry name" value="Double Clp-N motif"/>
    <property type="match status" value="1"/>
</dbReference>
<evidence type="ECO:0000256" key="1">
    <source>
        <dbReference type="ARBA" id="ARBA00008675"/>
    </source>
</evidence>
<dbReference type="Pfam" id="PF00004">
    <property type="entry name" value="AAA"/>
    <property type="match status" value="1"/>
</dbReference>
<dbReference type="PANTHER" id="PTHR11638:SF184">
    <property type="entry name" value="ATPASE WITH CHAPERONE ACTIVITY"/>
    <property type="match status" value="1"/>
</dbReference>
<gene>
    <name evidence="7" type="primary">vasG</name>
    <name evidence="7" type="ORF">CV83915_2p0202</name>
</gene>
<dbReference type="Pfam" id="PF17871">
    <property type="entry name" value="AAA_lid_9"/>
    <property type="match status" value="1"/>
</dbReference>
<dbReference type="Proteomes" id="UP000236551">
    <property type="component" value="Plasmid pCV839-15-p2"/>
</dbReference>
<sequence length="843" mass="94322">MSFYLKQIVSKLTPSAKKHLDMAINLAVSRRHYEVDIIHLIYVIISNDKNLIEQLAKETLLNPPSIINAIEKEFMELPQGDVNTPVFSETLVAFIEKSWLHASTKWSCSSLDTPALFATVLYTERELLPERVSYSLNCQKKVAENILRQSCEASTITTQDNTLSSNSMLDRYTINLSTSAEEGRIDPVIGRENEIRKLIDILLRRRQNNPILTGEPGVGKTCIIEGLALRIKEGKVPETLRNVEVLTLDLTALLAGASAKGEFENRLQHILKEIEKKAKSIVLFIDEAHMLVGAGGLAGQTDAANLLKPALARGTLRVIAATTWSEYKKYFEKDAALARRFQIIRVSEPDVNAASAMLRALVPAFISHHNVDITEGAIKAATNLSNRYISGRKLPDKAVSLLDTACSHVSLSQVHIPKEIEYIEANIKRDMTELSALENNDILRQNQLKNNINSFNDRLLLLNSIWKHQLDLVNKIKECQDYDEIHALRMELKKSHRDVAPMVFERVDETCIADVVSEWTGIPLGTFLETEKEKSKALLSRLQQRIIGQDYALSVISSQIEICQANLHDPHKPTGVYLFAGPSGIGKTETAHALAELVYGGSNNLITINMSEFQEAHSLSGLKGAPPGYVGFGHGGILTEGVKRNPFCVILLDEIEKAHPDVIELFYQVFDKGTMEDGEGQLINFRNTLIIMTSNLAASQLNDLWISGDKSISNILSVIRPIYDDFFQSAFMGRVNLIPFLPLSLDSLKRITKMKIEKICQRVSDATDHKIIVKYKKSLITWILENCKYIQSGAREIDMILNHKVLPLLAKHICNNDVNNFTGYLNLFIKNNTIVVEFSSDGE</sequence>
<dbReference type="PANTHER" id="PTHR11638">
    <property type="entry name" value="ATP-DEPENDENT CLP PROTEASE"/>
    <property type="match status" value="1"/>
</dbReference>
<dbReference type="InterPro" id="IPR017729">
    <property type="entry name" value="ATPase_T6SS_ClpV1"/>
</dbReference>
<dbReference type="InterPro" id="IPR019489">
    <property type="entry name" value="Clp_ATPase_C"/>
</dbReference>
<keyword evidence="4" id="KW-0067">ATP-binding</keyword>
<dbReference type="CDD" id="cd19499">
    <property type="entry name" value="RecA-like_ClpB_Hsp104-like"/>
    <property type="match status" value="1"/>
</dbReference>
<evidence type="ECO:0000259" key="6">
    <source>
        <dbReference type="SMART" id="SM00382"/>
    </source>
</evidence>
<dbReference type="InterPro" id="IPR001270">
    <property type="entry name" value="ClpA/B"/>
</dbReference>
<dbReference type="AlphaFoldDB" id="A0A2H4TKY6"/>